<evidence type="ECO:0000313" key="2">
    <source>
        <dbReference type="EMBL" id="OMP67183.1"/>
    </source>
</evidence>
<dbReference type="STRING" id="1714355.BTO28_08745"/>
<protein>
    <recommendedName>
        <fullName evidence="1">IrrE N-terminal-like domain-containing protein</fullName>
    </recommendedName>
</protein>
<gene>
    <name evidence="2" type="ORF">BTO28_08745</name>
</gene>
<organism evidence="2 3">
    <name type="scientific">Domibacillus epiphyticus</name>
    <dbReference type="NCBI Taxonomy" id="1714355"/>
    <lineage>
        <taxon>Bacteria</taxon>
        <taxon>Bacillati</taxon>
        <taxon>Bacillota</taxon>
        <taxon>Bacilli</taxon>
        <taxon>Bacillales</taxon>
        <taxon>Bacillaceae</taxon>
        <taxon>Domibacillus</taxon>
    </lineage>
</organism>
<dbReference type="AlphaFoldDB" id="A0A1V2A866"/>
<dbReference type="EMBL" id="MSFI01000012">
    <property type="protein sequence ID" value="OMP67183.1"/>
    <property type="molecule type" value="Genomic_DNA"/>
</dbReference>
<proteinExistence type="predicted"/>
<accession>A0A1V2A866</accession>
<name>A0A1V2A866_9BACI</name>
<dbReference type="PANTHER" id="PTHR43236">
    <property type="entry name" value="ANTITOXIN HIGA1"/>
    <property type="match status" value="1"/>
</dbReference>
<comment type="caution">
    <text evidence="2">The sequence shown here is derived from an EMBL/GenBank/DDBJ whole genome shotgun (WGS) entry which is preliminary data.</text>
</comment>
<sequence length="146" mass="16419">MDIKATVTEIIEKHATSDPIKIAEQCGILLSYEALGNILGYFSSYKRVKFIHINNKLNEHSQRFVCAHELGHALLHPKANTSFLKQKTLFSVDRVEVEANAFAVELLLSDEKLQEYSNSNLSIFQIGEIYGIPRELVALKTVSQKG</sequence>
<keyword evidence="3" id="KW-1185">Reference proteome</keyword>
<dbReference type="InterPro" id="IPR052345">
    <property type="entry name" value="Rad_response_metalloprotease"/>
</dbReference>
<dbReference type="PANTHER" id="PTHR43236:SF2">
    <property type="entry name" value="BLL0069 PROTEIN"/>
    <property type="match status" value="1"/>
</dbReference>
<evidence type="ECO:0000313" key="3">
    <source>
        <dbReference type="Proteomes" id="UP000188613"/>
    </source>
</evidence>
<dbReference type="Pfam" id="PF06114">
    <property type="entry name" value="Peptidase_M78"/>
    <property type="match status" value="1"/>
</dbReference>
<dbReference type="Proteomes" id="UP000188613">
    <property type="component" value="Unassembled WGS sequence"/>
</dbReference>
<evidence type="ECO:0000259" key="1">
    <source>
        <dbReference type="Pfam" id="PF06114"/>
    </source>
</evidence>
<dbReference type="Gene3D" id="1.10.10.2910">
    <property type="match status" value="1"/>
</dbReference>
<reference evidence="2 3" key="1">
    <citation type="submission" date="2016-12" db="EMBL/GenBank/DDBJ databases">
        <title>Domibacillus sp. SAB 38T whole genome sequencing.</title>
        <authorList>
            <person name="Verma A."/>
            <person name="Ojha A.K."/>
            <person name="Krishnamurthi S."/>
        </authorList>
    </citation>
    <scope>NUCLEOTIDE SEQUENCE [LARGE SCALE GENOMIC DNA]</scope>
    <source>
        <strain evidence="2 3">SAB 38</strain>
    </source>
</reference>
<dbReference type="InterPro" id="IPR010359">
    <property type="entry name" value="IrrE_HExxH"/>
</dbReference>
<dbReference type="OrthoDB" id="9816277at2"/>
<feature type="domain" description="IrrE N-terminal-like" evidence="1">
    <location>
        <begin position="23"/>
        <end position="139"/>
    </location>
</feature>
<dbReference type="RefSeq" id="WP_076765584.1">
    <property type="nucleotide sequence ID" value="NZ_MSFI01000012.1"/>
</dbReference>